<dbReference type="InterPro" id="IPR001254">
    <property type="entry name" value="Trypsin_dom"/>
</dbReference>
<dbReference type="InterPro" id="IPR009003">
    <property type="entry name" value="Peptidase_S1_PA"/>
</dbReference>
<keyword evidence="5" id="KW-1015">Disulfide bond</keyword>
<keyword evidence="3" id="KW-0378">Hydrolase</keyword>
<dbReference type="Proteomes" id="UP000837857">
    <property type="component" value="Chromosome 12"/>
</dbReference>
<dbReference type="PANTHER" id="PTHR24276:SF91">
    <property type="entry name" value="AT26814P-RELATED"/>
    <property type="match status" value="1"/>
</dbReference>
<evidence type="ECO:0000313" key="9">
    <source>
        <dbReference type="Proteomes" id="UP000837857"/>
    </source>
</evidence>
<dbReference type="PANTHER" id="PTHR24276">
    <property type="entry name" value="POLYSERASE-RELATED"/>
    <property type="match status" value="1"/>
</dbReference>
<reference evidence="8" key="1">
    <citation type="submission" date="2022-03" db="EMBL/GenBank/DDBJ databases">
        <authorList>
            <person name="Martin H S."/>
        </authorList>
    </citation>
    <scope>NUCLEOTIDE SEQUENCE</scope>
</reference>
<sequence length="289" mass="32130">MTPERLYLCFGALCSSVLALAANNKIHRVEKLGNDCSTKFGYDPTNVIVTKRVKNSNTYPHAVLFGGSCGGSIISPNWILTSAHCTRLTRGMDVVAGTNDTAQFRGITRRVKRLVIHPRFSVRPHWLDAEHYNIKQGAAHFDFLLVELKEPLPLDDVTMAAIQLNENPAYAPKIKIRYAGFGALVPDEKKVKNRSRQLHVNELQLLSENQCGVLEDYDPEDMICAIGSLPNFISTCNRYVGSGLVDGNGILVGILSWAQNDALECRNGRIVYFSKVSRARSWIRKVANV</sequence>
<evidence type="ECO:0000256" key="4">
    <source>
        <dbReference type="ARBA" id="ARBA00022825"/>
    </source>
</evidence>
<evidence type="ECO:0000256" key="1">
    <source>
        <dbReference type="ARBA" id="ARBA00007664"/>
    </source>
</evidence>
<feature type="non-terminal residue" evidence="8">
    <location>
        <position position="1"/>
    </location>
</feature>
<comment type="similarity">
    <text evidence="1">Belongs to the peptidase S1 family.</text>
</comment>
<dbReference type="InterPro" id="IPR050430">
    <property type="entry name" value="Peptidase_S1"/>
</dbReference>
<dbReference type="PROSITE" id="PS50240">
    <property type="entry name" value="TRYPSIN_DOM"/>
    <property type="match status" value="1"/>
</dbReference>
<keyword evidence="9" id="KW-1185">Reference proteome</keyword>
<feature type="domain" description="Peptidase S1" evidence="7">
    <location>
        <begin position="48"/>
        <end position="288"/>
    </location>
</feature>
<evidence type="ECO:0000259" key="7">
    <source>
        <dbReference type="PROSITE" id="PS50240"/>
    </source>
</evidence>
<feature type="signal peptide" evidence="6">
    <location>
        <begin position="1"/>
        <end position="19"/>
    </location>
</feature>
<evidence type="ECO:0000256" key="6">
    <source>
        <dbReference type="SAM" id="SignalP"/>
    </source>
</evidence>
<name>A0ABN8HWU8_9NEOP</name>
<dbReference type="InterPro" id="IPR043504">
    <property type="entry name" value="Peptidase_S1_PA_chymotrypsin"/>
</dbReference>
<feature type="chain" id="PRO_5046215823" description="Peptidase S1 domain-containing protein" evidence="6">
    <location>
        <begin position="20"/>
        <end position="289"/>
    </location>
</feature>
<dbReference type="InterPro" id="IPR001314">
    <property type="entry name" value="Peptidase_S1A"/>
</dbReference>
<evidence type="ECO:0000256" key="5">
    <source>
        <dbReference type="ARBA" id="ARBA00023157"/>
    </source>
</evidence>
<proteinExistence type="inferred from homology"/>
<dbReference type="Gene3D" id="2.40.10.10">
    <property type="entry name" value="Trypsin-like serine proteases"/>
    <property type="match status" value="1"/>
</dbReference>
<evidence type="ECO:0000256" key="2">
    <source>
        <dbReference type="ARBA" id="ARBA00022670"/>
    </source>
</evidence>
<keyword evidence="6" id="KW-0732">Signal</keyword>
<dbReference type="SMART" id="SM00020">
    <property type="entry name" value="Tryp_SPc"/>
    <property type="match status" value="1"/>
</dbReference>
<gene>
    <name evidence="8" type="ORF">IPOD504_LOCUS2500</name>
</gene>
<evidence type="ECO:0000313" key="8">
    <source>
        <dbReference type="EMBL" id="CAH2040342.1"/>
    </source>
</evidence>
<keyword evidence="4" id="KW-0720">Serine protease</keyword>
<keyword evidence="2" id="KW-0645">Protease</keyword>
<dbReference type="Pfam" id="PF00089">
    <property type="entry name" value="Trypsin"/>
    <property type="match status" value="1"/>
</dbReference>
<dbReference type="PRINTS" id="PR00722">
    <property type="entry name" value="CHYMOTRYPSIN"/>
</dbReference>
<protein>
    <recommendedName>
        <fullName evidence="7">Peptidase S1 domain-containing protein</fullName>
    </recommendedName>
</protein>
<organism evidence="8 9">
    <name type="scientific">Iphiclides podalirius</name>
    <name type="common">scarce swallowtail</name>
    <dbReference type="NCBI Taxonomy" id="110791"/>
    <lineage>
        <taxon>Eukaryota</taxon>
        <taxon>Metazoa</taxon>
        <taxon>Ecdysozoa</taxon>
        <taxon>Arthropoda</taxon>
        <taxon>Hexapoda</taxon>
        <taxon>Insecta</taxon>
        <taxon>Pterygota</taxon>
        <taxon>Neoptera</taxon>
        <taxon>Endopterygota</taxon>
        <taxon>Lepidoptera</taxon>
        <taxon>Glossata</taxon>
        <taxon>Ditrysia</taxon>
        <taxon>Papilionoidea</taxon>
        <taxon>Papilionidae</taxon>
        <taxon>Papilioninae</taxon>
        <taxon>Iphiclides</taxon>
    </lineage>
</organism>
<evidence type="ECO:0000256" key="3">
    <source>
        <dbReference type="ARBA" id="ARBA00022801"/>
    </source>
</evidence>
<dbReference type="SUPFAM" id="SSF50494">
    <property type="entry name" value="Trypsin-like serine proteases"/>
    <property type="match status" value="1"/>
</dbReference>
<accession>A0ABN8HWU8</accession>
<dbReference type="EMBL" id="OW152824">
    <property type="protein sequence ID" value="CAH2040342.1"/>
    <property type="molecule type" value="Genomic_DNA"/>
</dbReference>